<dbReference type="Pfam" id="PF10171">
    <property type="entry name" value="Tim29"/>
    <property type="match status" value="1"/>
</dbReference>
<evidence type="ECO:0000313" key="2">
    <source>
        <dbReference type="Proteomes" id="UP000276834"/>
    </source>
</evidence>
<dbReference type="Proteomes" id="UP000276834">
    <property type="component" value="Unassembled WGS sequence"/>
</dbReference>
<accession>A0A3L8Q505</accession>
<dbReference type="GO" id="GO:0045039">
    <property type="term" value="P:protein insertion into mitochondrial inner membrane"/>
    <property type="evidence" value="ECO:0007669"/>
    <property type="project" value="TreeGrafter"/>
</dbReference>
<keyword evidence="2" id="KW-1185">Reference proteome</keyword>
<dbReference type="AlphaFoldDB" id="A0A3L8Q505"/>
<dbReference type="GO" id="GO:0042721">
    <property type="term" value="C:TIM22 mitochondrial import inner membrane insertion complex"/>
    <property type="evidence" value="ECO:0007669"/>
    <property type="project" value="InterPro"/>
</dbReference>
<dbReference type="EMBL" id="QUSF01007753">
    <property type="protein sequence ID" value="RLV62410.1"/>
    <property type="molecule type" value="Genomic_DNA"/>
</dbReference>
<evidence type="ECO:0008006" key="3">
    <source>
        <dbReference type="Google" id="ProtNLM"/>
    </source>
</evidence>
<protein>
    <recommendedName>
        <fullName evidence="3">Mitochondrial import inner membrane translocase subunit Tim29</fullName>
    </recommendedName>
</protein>
<dbReference type="InterPro" id="IPR019322">
    <property type="entry name" value="TIMM29"/>
</dbReference>
<organism evidence="1 2">
    <name type="scientific">Chloebia gouldiae</name>
    <name type="common">Gouldian finch</name>
    <name type="synonym">Erythrura gouldiae</name>
    <dbReference type="NCBI Taxonomy" id="44316"/>
    <lineage>
        <taxon>Eukaryota</taxon>
        <taxon>Metazoa</taxon>
        <taxon>Chordata</taxon>
        <taxon>Craniata</taxon>
        <taxon>Vertebrata</taxon>
        <taxon>Euteleostomi</taxon>
        <taxon>Archelosauria</taxon>
        <taxon>Archosauria</taxon>
        <taxon>Dinosauria</taxon>
        <taxon>Saurischia</taxon>
        <taxon>Theropoda</taxon>
        <taxon>Coelurosauria</taxon>
        <taxon>Aves</taxon>
        <taxon>Neognathae</taxon>
        <taxon>Neoaves</taxon>
        <taxon>Telluraves</taxon>
        <taxon>Australaves</taxon>
        <taxon>Passeriformes</taxon>
        <taxon>Passeroidea</taxon>
        <taxon>Passeridae</taxon>
        <taxon>Chloebia</taxon>
    </lineage>
</organism>
<dbReference type="PANTHER" id="PTHR21435:SF1">
    <property type="entry name" value="MITOCHONDRIAL IMPORT INNER MEMBRANE TRANSLOCASE SUBUNIT TIM29"/>
    <property type="match status" value="1"/>
</dbReference>
<sequence>MAAAAAAAGGASRGLWARLGDTRLALWCRALLRDYSSSLRDAAAAARRRPALTAAAAAALAVTAGLARSVPDGGSLESAAVAAAAALSRLPPGSRSPRAERRVLRLLRLRERGRLRVRNLGLVAVAAAEPHGADAALYRARCPHLRPRPWERGALLDVGFAGRWWLLEAALRDPDVNEEEFGHLPEPLRRLRPAQLRSERNERLHRERLRAVVLSEADIGEEEPLSLRAR</sequence>
<dbReference type="STRING" id="44316.ENSEGOP00005013548"/>
<comment type="caution">
    <text evidence="1">The sequence shown here is derived from an EMBL/GenBank/DDBJ whole genome shotgun (WGS) entry which is preliminary data.</text>
</comment>
<reference evidence="1 2" key="1">
    <citation type="journal article" date="2018" name="Proc. R. Soc. B">
        <title>A non-coding region near Follistatin controls head colour polymorphism in the Gouldian finch.</title>
        <authorList>
            <person name="Toomey M.B."/>
            <person name="Marques C.I."/>
            <person name="Andrade P."/>
            <person name="Araujo P.M."/>
            <person name="Sabatino S."/>
            <person name="Gazda M.A."/>
            <person name="Afonso S."/>
            <person name="Lopes R.J."/>
            <person name="Corbo J.C."/>
            <person name="Carneiro M."/>
        </authorList>
    </citation>
    <scope>NUCLEOTIDE SEQUENCE [LARGE SCALE GENOMIC DNA]</scope>
    <source>
        <strain evidence="1">Red01</strain>
        <tissue evidence="1">Muscle</tissue>
    </source>
</reference>
<feature type="non-terminal residue" evidence="1">
    <location>
        <position position="230"/>
    </location>
</feature>
<dbReference type="OrthoDB" id="5970620at2759"/>
<gene>
    <name evidence="1" type="ORF">DV515_00019345</name>
</gene>
<dbReference type="PANTHER" id="PTHR21435">
    <property type="entry name" value="MITOCHONDRIAL IMPORT INNER MEMBRANE TRANSLOCASE SUBUNIT TIM29"/>
    <property type="match status" value="1"/>
</dbReference>
<proteinExistence type="predicted"/>
<name>A0A3L8Q505_CHLGU</name>
<evidence type="ECO:0000313" key="1">
    <source>
        <dbReference type="EMBL" id="RLV62410.1"/>
    </source>
</evidence>